<dbReference type="Gene3D" id="3.40.50.300">
    <property type="entry name" value="P-loop containing nucleotide triphosphate hydrolases"/>
    <property type="match status" value="1"/>
</dbReference>
<dbReference type="InterPro" id="IPR027417">
    <property type="entry name" value="P-loop_NTPase"/>
</dbReference>
<evidence type="ECO:0000313" key="3">
    <source>
        <dbReference type="Proteomes" id="UP000789831"/>
    </source>
</evidence>
<feature type="non-terminal residue" evidence="2">
    <location>
        <position position="860"/>
    </location>
</feature>
<dbReference type="OrthoDB" id="10617689at2759"/>
<feature type="coiled-coil region" evidence="1">
    <location>
        <begin position="623"/>
        <end position="657"/>
    </location>
</feature>
<comment type="caution">
    <text evidence="2">The sequence shown here is derived from an EMBL/GenBank/DDBJ whole genome shotgun (WGS) entry which is preliminary data.</text>
</comment>
<name>A0A9N9EAB3_9GLOM</name>
<reference evidence="2" key="1">
    <citation type="submission" date="2021-06" db="EMBL/GenBank/DDBJ databases">
        <authorList>
            <person name="Kallberg Y."/>
            <person name="Tangrot J."/>
            <person name="Rosling A."/>
        </authorList>
    </citation>
    <scope>NUCLEOTIDE SEQUENCE</scope>
    <source>
        <strain evidence="2">MT106</strain>
    </source>
</reference>
<dbReference type="PANTHER" id="PTHR32114">
    <property type="entry name" value="ABC TRANSPORTER ABCH.3"/>
    <property type="match status" value="1"/>
</dbReference>
<dbReference type="EMBL" id="CAJVPL010007425">
    <property type="protein sequence ID" value="CAG8669528.1"/>
    <property type="molecule type" value="Genomic_DNA"/>
</dbReference>
<dbReference type="PANTHER" id="PTHR32114:SF2">
    <property type="entry name" value="ABC TRANSPORTER ABCH.3"/>
    <property type="match status" value="1"/>
</dbReference>
<keyword evidence="3" id="KW-1185">Reference proteome</keyword>
<proteinExistence type="predicted"/>
<dbReference type="Proteomes" id="UP000789831">
    <property type="component" value="Unassembled WGS sequence"/>
</dbReference>
<accession>A0A9N9EAB3</accession>
<keyword evidence="1" id="KW-0175">Coiled coil</keyword>
<dbReference type="AlphaFoldDB" id="A0A9N9EAB3"/>
<gene>
    <name evidence="2" type="ORF">AGERDE_LOCUS12191</name>
</gene>
<evidence type="ECO:0000256" key="1">
    <source>
        <dbReference type="SAM" id="Coils"/>
    </source>
</evidence>
<sequence>AKLKLQAAQVAERYHQPNLLKKVKNYSHLMADLRSLDTLILQQEVEAAKVKLLAAENAQQISQQLKLQTGCEGCEYTKSLFAADKVKPLQKDLENIQLEAAALAVYNTQLSEQEVIKLETDLRQATLAQTRIERLAEIQSQREKLNDYQQMAALETLEKAAYWWQTDKETWQEYDSALRQLENIRNLEKELTLISQKLVASQSSLAELIHGENEARQKETQFISLRKLGLEKVIAATKNVATVKETIKTRTKRQQLKSELPQLENKLATCQKWILSQEAELTDLRLQRDQTVGIIASLDAEVGRLSQALVEETQRVHLLTETQEKINLITTYRKILDPKTGIADRLLKRSRAYLEAAVNSVLGECGASFRLHINEELELNTTTNNPSVPASKILLAATLGSAEVPLPDCQFIDEGFGTCDETNLEAIIHYLVASTTAPNRAGKSALIDIIIFALYDEYPRAERKLNIINKQTTPDYYLRLDFELDGKKGYIEKKGKKNHNKHDAHCKLVYDNQELTQGTNTLTCQAIIKLVGTYSNAQLTAILQQTPGADFVQLKPSERKQALARLLALGSFEQLAQEIYEEYLELRGKLSTHQDNFAGKEVSELRTERQMAITKGEQVRQQAQVLDNKLVGKEKELRDFRAEKEQVAINLARLRDKITNLGPENSTSLGQAEAELKKTLKITPLDKELSAEEEYRTYFFQPTVNSSPNIGGDLAIIPTRSQVLEIIQQTKLVQEKKQAQEPAILATIVHWDGQKSRLTTLLETTRQSLLENHPKLAIDMEKMKVAVPAQERPKAPAEEEILAAQKLLASLTAEKDSARTIILQNLAIISNNLVPPVQDEKVGEYDNLLASSVSDHELVA</sequence>
<organism evidence="2 3">
    <name type="scientific">Ambispora gerdemannii</name>
    <dbReference type="NCBI Taxonomy" id="144530"/>
    <lineage>
        <taxon>Eukaryota</taxon>
        <taxon>Fungi</taxon>
        <taxon>Fungi incertae sedis</taxon>
        <taxon>Mucoromycota</taxon>
        <taxon>Glomeromycotina</taxon>
        <taxon>Glomeromycetes</taxon>
        <taxon>Archaeosporales</taxon>
        <taxon>Ambisporaceae</taxon>
        <taxon>Ambispora</taxon>
    </lineage>
</organism>
<evidence type="ECO:0000313" key="2">
    <source>
        <dbReference type="EMBL" id="CAG8669528.1"/>
    </source>
</evidence>
<protein>
    <submittedName>
        <fullName evidence="2">4849_t:CDS:1</fullName>
    </submittedName>
</protein>
<feature type="non-terminal residue" evidence="2">
    <location>
        <position position="1"/>
    </location>
</feature>